<dbReference type="GO" id="GO:0016020">
    <property type="term" value="C:membrane"/>
    <property type="evidence" value="ECO:0007669"/>
    <property type="project" value="UniProtKB-SubCell"/>
</dbReference>
<accession>A0A015LWA9</accession>
<evidence type="ECO:0000256" key="3">
    <source>
        <dbReference type="ARBA" id="ARBA00022989"/>
    </source>
</evidence>
<keyword evidence="4 5" id="KW-0472">Membrane</keyword>
<feature type="transmembrane region" description="Helical" evidence="5">
    <location>
        <begin position="68"/>
        <end position="88"/>
    </location>
</feature>
<dbReference type="Pfam" id="PF00520">
    <property type="entry name" value="Ion_trans"/>
    <property type="match status" value="1"/>
</dbReference>
<evidence type="ECO:0000259" key="7">
    <source>
        <dbReference type="Pfam" id="PF00520"/>
    </source>
</evidence>
<comment type="caution">
    <text evidence="9">The sequence shown here is derived from an EMBL/GenBank/DDBJ whole genome shotgun (WGS) entry which is preliminary data.</text>
</comment>
<dbReference type="Proteomes" id="UP000022910">
    <property type="component" value="Unassembled WGS sequence"/>
</dbReference>
<dbReference type="EMBL" id="JEMT01011739">
    <property type="protein sequence ID" value="EXX77000.1"/>
    <property type="molecule type" value="Genomic_DNA"/>
</dbReference>
<evidence type="ECO:0000313" key="8">
    <source>
        <dbReference type="EMBL" id="EXX77000.1"/>
    </source>
</evidence>
<reference evidence="9 10" key="1">
    <citation type="submission" date="2014-02" db="EMBL/GenBank/DDBJ databases">
        <title>Single nucleus genome sequencing reveals high similarity among nuclei of an endomycorrhizal fungus.</title>
        <authorList>
            <person name="Lin K."/>
            <person name="Geurts R."/>
            <person name="Zhang Z."/>
            <person name="Limpens E."/>
            <person name="Saunders D.G."/>
            <person name="Mu D."/>
            <person name="Pang E."/>
            <person name="Cao H."/>
            <person name="Cha H."/>
            <person name="Lin T."/>
            <person name="Zhou Q."/>
            <person name="Shang Y."/>
            <person name="Li Y."/>
            <person name="Ivanov S."/>
            <person name="Sharma T."/>
            <person name="Velzen R.V."/>
            <person name="Ruijter N.D."/>
            <person name="Aanen D.K."/>
            <person name="Win J."/>
            <person name="Kamoun S."/>
            <person name="Bisseling T."/>
            <person name="Huang S."/>
        </authorList>
    </citation>
    <scope>NUCLEOTIDE SEQUENCE [LARGE SCALE GENOMIC DNA]</scope>
    <source>
        <strain evidence="9">DAOM 197198w</strain>
        <strain evidence="10">DAOM197198w</strain>
    </source>
</reference>
<keyword evidence="2 5" id="KW-0812">Transmembrane</keyword>
<comment type="subcellular location">
    <subcellularLocation>
        <location evidence="1">Membrane</location>
        <topology evidence="1">Multi-pass membrane protein</topology>
    </subcellularLocation>
</comment>
<keyword evidence="10" id="KW-1185">Reference proteome</keyword>
<dbReference type="EMBL" id="JEMT01011739">
    <property type="protein sequence ID" value="EXX77001.1"/>
    <property type="molecule type" value="Genomic_DNA"/>
</dbReference>
<evidence type="ECO:0000313" key="10">
    <source>
        <dbReference type="Proteomes" id="UP000022910"/>
    </source>
</evidence>
<sequence length="206" mass="23933">MFVLIVGFGHSMFILFGFPSIVDLHPSASNLTGGTPDNPFDTPLDAILSTYNWSTINLGDYNYWPLKLFAFIASIILVLILLNMIIALMNDTFNNAKEDGKFGLLVYRSELIDDYERLNNPFFSESLYNNSPYICYYRDPDLMKKWIKKSQELKDTKLYSWFNESVDKENIIYDDEVQIKAWYKLISDNENQDSPSTPDYIDLDSY</sequence>
<evidence type="ECO:0000256" key="4">
    <source>
        <dbReference type="ARBA" id="ARBA00023136"/>
    </source>
</evidence>
<feature type="signal peptide" evidence="6">
    <location>
        <begin position="1"/>
        <end position="24"/>
    </location>
</feature>
<feature type="domain" description="Ion transport" evidence="7">
    <location>
        <begin position="5"/>
        <end position="99"/>
    </location>
</feature>
<evidence type="ECO:0000313" key="9">
    <source>
        <dbReference type="EMBL" id="EXX77001.1"/>
    </source>
</evidence>
<name>A0A015LWA9_RHIIW</name>
<evidence type="ECO:0000256" key="5">
    <source>
        <dbReference type="SAM" id="Phobius"/>
    </source>
</evidence>
<organism evidence="9 10">
    <name type="scientific">Rhizophagus irregularis (strain DAOM 197198w)</name>
    <name type="common">Glomus intraradices</name>
    <dbReference type="NCBI Taxonomy" id="1432141"/>
    <lineage>
        <taxon>Eukaryota</taxon>
        <taxon>Fungi</taxon>
        <taxon>Fungi incertae sedis</taxon>
        <taxon>Mucoromycota</taxon>
        <taxon>Glomeromycotina</taxon>
        <taxon>Glomeromycetes</taxon>
        <taxon>Glomerales</taxon>
        <taxon>Glomeraceae</taxon>
        <taxon>Rhizophagus</taxon>
    </lineage>
</organism>
<evidence type="ECO:0000256" key="6">
    <source>
        <dbReference type="SAM" id="SignalP"/>
    </source>
</evidence>
<feature type="chain" id="PRO_5007367064" description="Ion transport domain-containing protein" evidence="6">
    <location>
        <begin position="25"/>
        <end position="206"/>
    </location>
</feature>
<keyword evidence="6" id="KW-0732">Signal</keyword>
<protein>
    <recommendedName>
        <fullName evidence="7">Ion transport domain-containing protein</fullName>
    </recommendedName>
</protein>
<dbReference type="HOGENOM" id="CLU_115530_0_0_1"/>
<evidence type="ECO:0000256" key="1">
    <source>
        <dbReference type="ARBA" id="ARBA00004141"/>
    </source>
</evidence>
<keyword evidence="3 5" id="KW-1133">Transmembrane helix</keyword>
<gene>
    <name evidence="8" type="ORF">RirG_027820</name>
    <name evidence="9" type="ORF">RirG_027830</name>
</gene>
<evidence type="ECO:0000256" key="2">
    <source>
        <dbReference type="ARBA" id="ARBA00022692"/>
    </source>
</evidence>
<dbReference type="AlphaFoldDB" id="A0A015LWA9"/>
<proteinExistence type="predicted"/>
<dbReference type="InterPro" id="IPR005821">
    <property type="entry name" value="Ion_trans_dom"/>
</dbReference>
<dbReference type="STRING" id="1432141.A0A015LWA9"/>
<dbReference type="GO" id="GO:0005216">
    <property type="term" value="F:monoatomic ion channel activity"/>
    <property type="evidence" value="ECO:0007669"/>
    <property type="project" value="InterPro"/>
</dbReference>